<dbReference type="PROSITE" id="PS50005">
    <property type="entry name" value="TPR"/>
    <property type="match status" value="1"/>
</dbReference>
<dbReference type="FunFam" id="3.30.565.10:FF:000006">
    <property type="entry name" value="Sensor histidine kinase WalK"/>
    <property type="match status" value="1"/>
</dbReference>
<evidence type="ECO:0000313" key="11">
    <source>
        <dbReference type="Proteomes" id="UP000295499"/>
    </source>
</evidence>
<dbReference type="InterPro" id="IPR003661">
    <property type="entry name" value="HisK_dim/P_dom"/>
</dbReference>
<keyword evidence="7" id="KW-1133">Transmembrane helix</keyword>
<evidence type="ECO:0000256" key="5">
    <source>
        <dbReference type="ARBA" id="ARBA00022777"/>
    </source>
</evidence>
<accession>A0A4R6IK53</accession>
<dbReference type="Gene3D" id="3.30.565.10">
    <property type="entry name" value="Histidine kinase-like ATPase, C-terminal domain"/>
    <property type="match status" value="1"/>
</dbReference>
<dbReference type="SMART" id="SM00028">
    <property type="entry name" value="TPR"/>
    <property type="match status" value="4"/>
</dbReference>
<evidence type="ECO:0000259" key="9">
    <source>
        <dbReference type="PROSITE" id="PS50109"/>
    </source>
</evidence>
<dbReference type="PANTHER" id="PTHR43547:SF2">
    <property type="entry name" value="HYBRID SIGNAL TRANSDUCTION HISTIDINE KINASE C"/>
    <property type="match status" value="1"/>
</dbReference>
<keyword evidence="7" id="KW-0812">Transmembrane</keyword>
<feature type="domain" description="Histidine kinase" evidence="9">
    <location>
        <begin position="432"/>
        <end position="649"/>
    </location>
</feature>
<organism evidence="10 11">
    <name type="scientific">Pedobacter duraquae</name>
    <dbReference type="NCBI Taxonomy" id="425511"/>
    <lineage>
        <taxon>Bacteria</taxon>
        <taxon>Pseudomonadati</taxon>
        <taxon>Bacteroidota</taxon>
        <taxon>Sphingobacteriia</taxon>
        <taxon>Sphingobacteriales</taxon>
        <taxon>Sphingobacteriaceae</taxon>
        <taxon>Pedobacter</taxon>
    </lineage>
</organism>
<evidence type="ECO:0000256" key="3">
    <source>
        <dbReference type="ARBA" id="ARBA00022553"/>
    </source>
</evidence>
<keyword evidence="3" id="KW-0597">Phosphoprotein</keyword>
<evidence type="ECO:0000256" key="6">
    <source>
        <dbReference type="PROSITE-ProRule" id="PRU00339"/>
    </source>
</evidence>
<dbReference type="PANTHER" id="PTHR43547">
    <property type="entry name" value="TWO-COMPONENT HISTIDINE KINASE"/>
    <property type="match status" value="1"/>
</dbReference>
<evidence type="ECO:0000256" key="7">
    <source>
        <dbReference type="SAM" id="Phobius"/>
    </source>
</evidence>
<evidence type="ECO:0000256" key="4">
    <source>
        <dbReference type="ARBA" id="ARBA00022679"/>
    </source>
</evidence>
<keyword evidence="11" id="KW-1185">Reference proteome</keyword>
<dbReference type="EC" id="2.7.13.3" evidence="2"/>
<dbReference type="Pfam" id="PF02518">
    <property type="entry name" value="HATPase_c"/>
    <property type="match status" value="1"/>
</dbReference>
<reference evidence="10 11" key="1">
    <citation type="submission" date="2019-03" db="EMBL/GenBank/DDBJ databases">
        <title>Genomic Encyclopedia of Archaeal and Bacterial Type Strains, Phase II (KMG-II): from individual species to whole genera.</title>
        <authorList>
            <person name="Goeker M."/>
        </authorList>
    </citation>
    <scope>NUCLEOTIDE SEQUENCE [LARGE SCALE GENOMIC DNA]</scope>
    <source>
        <strain evidence="10 11">DSM 19034</strain>
    </source>
</reference>
<dbReference type="Gene3D" id="1.10.287.130">
    <property type="match status" value="1"/>
</dbReference>
<evidence type="ECO:0000256" key="2">
    <source>
        <dbReference type="ARBA" id="ARBA00012438"/>
    </source>
</evidence>
<dbReference type="PRINTS" id="PR00344">
    <property type="entry name" value="BCTRLSENSOR"/>
</dbReference>
<dbReference type="SUPFAM" id="SSF47384">
    <property type="entry name" value="Homodimeric domain of signal transducing histidine kinase"/>
    <property type="match status" value="1"/>
</dbReference>
<keyword evidence="7" id="KW-0472">Membrane</keyword>
<feature type="chain" id="PRO_5021002900" description="histidine kinase" evidence="8">
    <location>
        <begin position="26"/>
        <end position="652"/>
    </location>
</feature>
<dbReference type="InterPro" id="IPR011990">
    <property type="entry name" value="TPR-like_helical_dom_sf"/>
</dbReference>
<proteinExistence type="predicted"/>
<feature type="transmembrane region" description="Helical" evidence="7">
    <location>
        <begin position="390"/>
        <end position="409"/>
    </location>
</feature>
<protein>
    <recommendedName>
        <fullName evidence="2">histidine kinase</fullName>
        <ecNumber evidence="2">2.7.13.3</ecNumber>
    </recommendedName>
</protein>
<dbReference type="Gene3D" id="1.25.40.10">
    <property type="entry name" value="Tetratricopeptide repeat domain"/>
    <property type="match status" value="2"/>
</dbReference>
<dbReference type="AlphaFoldDB" id="A0A4R6IK53"/>
<dbReference type="InterPro" id="IPR019734">
    <property type="entry name" value="TPR_rpt"/>
</dbReference>
<feature type="repeat" description="TPR" evidence="6">
    <location>
        <begin position="118"/>
        <end position="151"/>
    </location>
</feature>
<dbReference type="SUPFAM" id="SSF55874">
    <property type="entry name" value="ATPase domain of HSP90 chaperone/DNA topoisomerase II/histidine kinase"/>
    <property type="match status" value="1"/>
</dbReference>
<dbReference type="CDD" id="cd00082">
    <property type="entry name" value="HisKA"/>
    <property type="match status" value="1"/>
</dbReference>
<keyword evidence="8" id="KW-0732">Signal</keyword>
<keyword evidence="5 10" id="KW-0418">Kinase</keyword>
<evidence type="ECO:0000313" key="10">
    <source>
        <dbReference type="EMBL" id="TDO22403.1"/>
    </source>
</evidence>
<keyword evidence="6" id="KW-0802">TPR repeat</keyword>
<dbReference type="InterPro" id="IPR036890">
    <property type="entry name" value="HATPase_C_sf"/>
</dbReference>
<feature type="signal peptide" evidence="8">
    <location>
        <begin position="1"/>
        <end position="25"/>
    </location>
</feature>
<dbReference type="InterPro" id="IPR004358">
    <property type="entry name" value="Sig_transdc_His_kin-like_C"/>
</dbReference>
<keyword evidence="4" id="KW-0808">Transferase</keyword>
<dbReference type="SMART" id="SM00387">
    <property type="entry name" value="HATPase_c"/>
    <property type="match status" value="1"/>
</dbReference>
<dbReference type="InterPro" id="IPR005467">
    <property type="entry name" value="His_kinase_dom"/>
</dbReference>
<dbReference type="InterPro" id="IPR003594">
    <property type="entry name" value="HATPase_dom"/>
</dbReference>
<evidence type="ECO:0000256" key="1">
    <source>
        <dbReference type="ARBA" id="ARBA00000085"/>
    </source>
</evidence>
<dbReference type="Proteomes" id="UP000295499">
    <property type="component" value="Unassembled WGS sequence"/>
</dbReference>
<comment type="caution">
    <text evidence="10">The sequence shown here is derived from an EMBL/GenBank/DDBJ whole genome shotgun (WGS) entry which is preliminary data.</text>
</comment>
<dbReference type="PROSITE" id="PS50109">
    <property type="entry name" value="HIS_KIN"/>
    <property type="match status" value="1"/>
</dbReference>
<evidence type="ECO:0000256" key="8">
    <source>
        <dbReference type="SAM" id="SignalP"/>
    </source>
</evidence>
<gene>
    <name evidence="10" type="ORF">CLV32_1376</name>
</gene>
<name>A0A4R6IK53_9SPHI</name>
<comment type="catalytic activity">
    <reaction evidence="1">
        <text>ATP + protein L-histidine = ADP + protein N-phospho-L-histidine.</text>
        <dbReference type="EC" id="2.7.13.3"/>
    </reaction>
</comment>
<dbReference type="GO" id="GO:0000155">
    <property type="term" value="F:phosphorelay sensor kinase activity"/>
    <property type="evidence" value="ECO:0007669"/>
    <property type="project" value="InterPro"/>
</dbReference>
<dbReference type="EMBL" id="SNWM01000002">
    <property type="protein sequence ID" value="TDO22403.1"/>
    <property type="molecule type" value="Genomic_DNA"/>
</dbReference>
<dbReference type="SUPFAM" id="SSF48452">
    <property type="entry name" value="TPR-like"/>
    <property type="match status" value="2"/>
</dbReference>
<dbReference type="InterPro" id="IPR036097">
    <property type="entry name" value="HisK_dim/P_sf"/>
</dbReference>
<sequence length="652" mass="73530">MRYKRSMLFFLVLQCFMAFSGSANGTDAAMPVVNDTNQVKSLLATAKSLIFKNADSAILILHRSRKLSASLNYSYGEGVSLSMISSYHERRGELRLAQDYAEQQISVFRKSNYQRGLAGAYNGLGIIQGKKGNYKAAAKYFYMALKLNERLHSVEGMRQGYMKLGLVNAMSRNFPLAKYYYNKAELIITDRRSNPYLTLVNGLGQMYAMQGDIKTAYNYFIRGVHAASDTSNQGSRAQLMTNAGKAAEELGDNIEAFHYHTMALELVRQFHQPMEEAHTLLNLASLQFKENPKQLPSRLGEALILSQKLGDKQLLSDIHLTLSEIYKKQGNYKRALQEFETYNLYRDSLFTLDKKNDLASLQKDFELDKSQLEVKSLQSLNEKQSLIRNIFALLSAAILSIVLIMFFAIRKTNRLNNKLKESGLVKDKMFSILAHDLRSPITNVVQMMDSLDVDDNTIEEWRMLFQELKRHAKVSLETLDNLLQWGAAQLQGIRVRQAQIETQVLIDHNVATLKAQADRKKIAIKNHCSPVTSIYADPVHFDFVIRNLVSNAIKFTYSQGSIDIRCMVSRDSGMITFSVQDTGQGISAKDLQTLFSQNLESKKGTENEKGTGIGLMLCKEFVEANGGRIWAESEEGKGSVFYFNLLALPPGK</sequence>